<organism evidence="2 3">
    <name type="scientific">Alicyclobacillus mengziensis</name>
    <dbReference type="NCBI Taxonomy" id="2931921"/>
    <lineage>
        <taxon>Bacteria</taxon>
        <taxon>Bacillati</taxon>
        <taxon>Bacillota</taxon>
        <taxon>Bacilli</taxon>
        <taxon>Bacillales</taxon>
        <taxon>Alicyclobacillaceae</taxon>
        <taxon>Alicyclobacillus</taxon>
    </lineage>
</organism>
<sequence>MQTSNYVVRRASRDVVDALGKIVDLVFRPQLPPGQGMPKEFPHLFSADNAHNLYYVADENGPVSMVGVLPQKVVIQGITMNVASIGSVVTLPEYQGRHISSAILHRVMADFTAEGVPLMLVSGDRGLYRRIDCVPVGRMYRVTIGKAEAEKFRFDRGDSNLLKVTEVRAKERSSYAERLNRIYHAEPYRYRRTDAEMAILLDALWFQRDAYDQRLFVIEQGGEPVAYVTPYQPRASRSRLEVMEWAGSRTAVIASAAAILDAFGADEIRFPVHADDITMRTLVKTNGFRSEQTALQGTVRALSAAALIQSLEPLFVERFGTAAEVLQQGMSYRLSVAGRDLYADNAGELAIRLFNHDADNLGLPFVHTDDLNYI</sequence>
<reference evidence="2 3" key="1">
    <citation type="submission" date="2021-02" db="EMBL/GenBank/DDBJ databases">
        <title>Alicyclobacillus curvatus sp. nov. and Alicyclobacillus mengziensis sp. nov., two acidophilic bacteria isolated from acid mine drainage.</title>
        <authorList>
            <person name="Huang Y."/>
        </authorList>
    </citation>
    <scope>NUCLEOTIDE SEQUENCE [LARGE SCALE GENOMIC DNA]</scope>
    <source>
        <strain evidence="2 3">S30H14</strain>
    </source>
</reference>
<dbReference type="PROSITE" id="PS51186">
    <property type="entry name" value="GNAT"/>
    <property type="match status" value="1"/>
</dbReference>
<dbReference type="AlphaFoldDB" id="A0A9X7Z828"/>
<dbReference type="Proteomes" id="UP000663505">
    <property type="component" value="Chromosome"/>
</dbReference>
<evidence type="ECO:0000313" key="2">
    <source>
        <dbReference type="EMBL" id="QSO47838.1"/>
    </source>
</evidence>
<protein>
    <submittedName>
        <fullName evidence="2">GNAT family N-acetyltransferase</fullName>
    </submittedName>
</protein>
<evidence type="ECO:0000259" key="1">
    <source>
        <dbReference type="PROSITE" id="PS51186"/>
    </source>
</evidence>
<feature type="domain" description="N-acetyltransferase" evidence="1">
    <location>
        <begin position="6"/>
        <end position="168"/>
    </location>
</feature>
<dbReference type="RefSeq" id="WP_206657181.1">
    <property type="nucleotide sequence ID" value="NZ_CP071182.1"/>
</dbReference>
<dbReference type="Pfam" id="PF13527">
    <property type="entry name" value="Acetyltransf_9"/>
    <property type="match status" value="1"/>
</dbReference>
<dbReference type="InterPro" id="IPR000182">
    <property type="entry name" value="GNAT_dom"/>
</dbReference>
<gene>
    <name evidence="2" type="ORF">JZ786_01985</name>
</gene>
<dbReference type="Gene3D" id="3.40.630.30">
    <property type="match status" value="1"/>
</dbReference>
<dbReference type="EMBL" id="CP071182">
    <property type="protein sequence ID" value="QSO47838.1"/>
    <property type="molecule type" value="Genomic_DNA"/>
</dbReference>
<proteinExistence type="predicted"/>
<dbReference type="SUPFAM" id="SSF55729">
    <property type="entry name" value="Acyl-CoA N-acyltransferases (Nat)"/>
    <property type="match status" value="1"/>
</dbReference>
<evidence type="ECO:0000313" key="3">
    <source>
        <dbReference type="Proteomes" id="UP000663505"/>
    </source>
</evidence>
<keyword evidence="3" id="KW-1185">Reference proteome</keyword>
<dbReference type="GO" id="GO:0016747">
    <property type="term" value="F:acyltransferase activity, transferring groups other than amino-acyl groups"/>
    <property type="evidence" value="ECO:0007669"/>
    <property type="project" value="InterPro"/>
</dbReference>
<name>A0A9X7Z828_9BACL</name>
<dbReference type="CDD" id="cd04301">
    <property type="entry name" value="NAT_SF"/>
    <property type="match status" value="1"/>
</dbReference>
<dbReference type="KEGG" id="afx:JZ786_01985"/>
<accession>A0A9X7Z828</accession>
<dbReference type="InterPro" id="IPR016181">
    <property type="entry name" value="Acyl_CoA_acyltransferase"/>
</dbReference>